<proteinExistence type="inferred from homology"/>
<accession>A0AAQ4RK54</accession>
<dbReference type="GO" id="GO:0005658">
    <property type="term" value="C:alpha DNA polymerase:primase complex"/>
    <property type="evidence" value="ECO:0007669"/>
    <property type="project" value="UniProtKB-ARBA"/>
</dbReference>
<feature type="binding site" evidence="12">
    <location>
        <position position="326"/>
    </location>
    <ligand>
        <name>[4Fe-4S] cluster</name>
        <dbReference type="ChEBI" id="CHEBI:49883"/>
    </ligand>
</feature>
<dbReference type="GO" id="GO:0046872">
    <property type="term" value="F:metal ion binding"/>
    <property type="evidence" value="ECO:0007669"/>
    <property type="project" value="UniProtKB-UniRule"/>
</dbReference>
<feature type="binding site" evidence="12">
    <location>
        <position position="406"/>
    </location>
    <ligand>
        <name>[4Fe-4S] cluster</name>
        <dbReference type="ChEBI" id="CHEBI:49883"/>
    </ligand>
</feature>
<dbReference type="GO" id="GO:0006270">
    <property type="term" value="P:DNA replication initiation"/>
    <property type="evidence" value="ECO:0007669"/>
    <property type="project" value="TreeGrafter"/>
</dbReference>
<evidence type="ECO:0000256" key="13">
    <source>
        <dbReference type="SAM" id="MobiDB-lite"/>
    </source>
</evidence>
<evidence type="ECO:0000256" key="7">
    <source>
        <dbReference type="ARBA" id="ARBA00023004"/>
    </source>
</evidence>
<dbReference type="AlphaFoldDB" id="A0AAQ4RK54"/>
<dbReference type="PANTHER" id="PTHR10537">
    <property type="entry name" value="DNA PRIMASE LARGE SUBUNIT"/>
    <property type="match status" value="1"/>
</dbReference>
<sequence length="547" mass="62914">MDFSSGRKKSLTNTQTELYRHHLQFYDQPPLENISLGEFEAFAVDRLKLLKTVENVGVSYLKGSDQYSNKLVSELKSLNFPYRPDTGPSEHDKRRKDHISHFILRLAYCQTEDLRRWFIQQEVDLFRHRFDELSPQQKLELLNRNNLQYATTSVKEKILLKDELLNSSYNVSGITVEEQDFYKVPFQDALDLVRARKVYLKAGYVYIPQKDIVTIVLNDFRTRLSKSLAVSVLSSLLFENELITTSQKATNFFVYGRVTLCFPGPEHFTVLTARSLPAVHSDERLQPLLNHLSHAYVGQDYSIQKNVGKISLDQIDSLSGKSFPLCMRQLHQSLRENHHLRHGGRMQYGLFLKGIGLSLEQALQFWRSEFIRGKVDADKFDKAYAYSVRHMFGKEGKRTDYTPYSCMKVILSNPPSQGDHHGCPFRHSDPELLKQKLQFYKVPASGISQILELVKGMHFQLACQKYFELTHNIDDANFSLNHPNQYFIESQKVLGGGKEIKREVDTAQRLQENSATKGSAATREPAADASKAEDEMTEDLDSYFQDA</sequence>
<evidence type="ECO:0000313" key="15">
    <source>
        <dbReference type="Ensembl" id="ENSGACP00000063370.1"/>
    </source>
</evidence>
<keyword evidence="4 11" id="KW-0639">Primosome</keyword>
<name>A0AAQ4RK54_GASAC</name>
<protein>
    <recommendedName>
        <fullName evidence="2 11">DNA primase large subunit</fullName>
    </recommendedName>
</protein>
<keyword evidence="8 11" id="KW-0411">Iron-sulfur</keyword>
<dbReference type="Ensembl" id="ENSGACT00000068706.1">
    <property type="protein sequence ID" value="ENSGACP00000063370.1"/>
    <property type="gene ID" value="ENSGACG00000006105.2"/>
</dbReference>
<organism evidence="15 16">
    <name type="scientific">Gasterosteus aculeatus aculeatus</name>
    <name type="common">three-spined stickleback</name>
    <dbReference type="NCBI Taxonomy" id="481459"/>
    <lineage>
        <taxon>Eukaryota</taxon>
        <taxon>Metazoa</taxon>
        <taxon>Chordata</taxon>
        <taxon>Craniata</taxon>
        <taxon>Vertebrata</taxon>
        <taxon>Euteleostomi</taxon>
        <taxon>Actinopterygii</taxon>
        <taxon>Neopterygii</taxon>
        <taxon>Teleostei</taxon>
        <taxon>Neoteleostei</taxon>
        <taxon>Acanthomorphata</taxon>
        <taxon>Eupercaria</taxon>
        <taxon>Perciformes</taxon>
        <taxon>Cottioidei</taxon>
        <taxon>Gasterosteales</taxon>
        <taxon>Gasterosteidae</taxon>
        <taxon>Gasterosteus</taxon>
    </lineage>
</organism>
<evidence type="ECO:0000256" key="9">
    <source>
        <dbReference type="ARBA" id="ARBA00023125"/>
    </source>
</evidence>
<dbReference type="SUPFAM" id="SSF140914">
    <property type="entry name" value="PriB N-terminal domain-like"/>
    <property type="match status" value="1"/>
</dbReference>
<feature type="binding site" evidence="12">
    <location>
        <position position="423"/>
    </location>
    <ligand>
        <name>[4Fe-4S] cluster</name>
        <dbReference type="ChEBI" id="CHEBI:49883"/>
    </ligand>
</feature>
<dbReference type="InterPro" id="IPR007238">
    <property type="entry name" value="DNA_primase_lsu_euk/arc"/>
</dbReference>
<dbReference type="GO" id="GO:0051539">
    <property type="term" value="F:4 iron, 4 sulfur cluster binding"/>
    <property type="evidence" value="ECO:0007669"/>
    <property type="project" value="UniProtKB-UniRule"/>
</dbReference>
<comment type="cofactor">
    <cofactor evidence="11">
        <name>[4Fe-4S] cluster</name>
        <dbReference type="ChEBI" id="CHEBI:49883"/>
    </cofactor>
    <text evidence="11">Binds 1 [4Fe-4S] cluster.</text>
</comment>
<dbReference type="GO" id="GO:0003677">
    <property type="term" value="F:DNA binding"/>
    <property type="evidence" value="ECO:0007669"/>
    <property type="project" value="UniProtKB-UniRule"/>
</dbReference>
<evidence type="ECO:0000256" key="1">
    <source>
        <dbReference type="ARBA" id="ARBA00010564"/>
    </source>
</evidence>
<comment type="function">
    <text evidence="11">Regulatory subunit of the DNA primase complex and component of the DNA polymerase alpha complex (also known as the alpha DNA polymerase-primase complex) which play an essential role in the initiation of DNA synthesis. The primase subunit of the polymerase alpha complex initiates DNA synthesis by oligomerising short RNA primers on both leading and lagging strands.</text>
</comment>
<dbReference type="Pfam" id="PF26466">
    <property type="entry name" value="DNA_primase_lrg_N"/>
    <property type="match status" value="1"/>
</dbReference>
<reference evidence="15" key="2">
    <citation type="submission" date="2025-08" db="UniProtKB">
        <authorList>
            <consortium name="Ensembl"/>
        </authorList>
    </citation>
    <scope>IDENTIFICATION</scope>
</reference>
<keyword evidence="6 11" id="KW-0479">Metal-binding</keyword>
<dbReference type="PANTHER" id="PTHR10537:SF3">
    <property type="entry name" value="DNA PRIMASE LARGE SUBUNIT"/>
    <property type="match status" value="1"/>
</dbReference>
<dbReference type="FunFam" id="1.20.930.80:FF:000001">
    <property type="entry name" value="DNA primase large subunit"/>
    <property type="match status" value="1"/>
</dbReference>
<dbReference type="InterPro" id="IPR016558">
    <property type="entry name" value="DNA_primase_lsu_euk"/>
</dbReference>
<dbReference type="GeneTree" id="ENSGT00390000009790"/>
<evidence type="ECO:0000256" key="5">
    <source>
        <dbReference type="ARBA" id="ARBA00022705"/>
    </source>
</evidence>
<keyword evidence="16" id="KW-1185">Reference proteome</keyword>
<evidence type="ECO:0000256" key="3">
    <source>
        <dbReference type="ARBA" id="ARBA00022485"/>
    </source>
</evidence>
<evidence type="ECO:0000313" key="16">
    <source>
        <dbReference type="Proteomes" id="UP000007635"/>
    </source>
</evidence>
<evidence type="ECO:0000256" key="8">
    <source>
        <dbReference type="ARBA" id="ARBA00023014"/>
    </source>
</evidence>
<dbReference type="CDD" id="cd07322">
    <property type="entry name" value="PriL_PriS_Eukaryotic"/>
    <property type="match status" value="1"/>
</dbReference>
<keyword evidence="9 11" id="KW-0238">DNA-binding</keyword>
<reference evidence="15" key="3">
    <citation type="submission" date="2025-09" db="UniProtKB">
        <authorList>
            <consortium name="Ensembl"/>
        </authorList>
    </citation>
    <scope>IDENTIFICATION</scope>
</reference>
<keyword evidence="7 11" id="KW-0408">Iron</keyword>
<dbReference type="Proteomes" id="UP000007635">
    <property type="component" value="Chromosome VI"/>
</dbReference>
<evidence type="ECO:0000256" key="11">
    <source>
        <dbReference type="PIRNR" id="PIRNR009449"/>
    </source>
</evidence>
<comment type="subunit">
    <text evidence="10">Heterodimer of a catalytic subunit PRIM1 and a regulatory subunit PRIM2, also known as the DNA primase complex. Interacts via (C-terminus) with PRIM1. Component of the alpha DNA polymerase complex (also known as the alpha DNA polymerase-primase complex) consisting of four subunits: the catalytic subunit POLA1, the regulatory subunit POLA2, and the primase complex subunits PRIM1 and PRIM2 respectively. Within the complex, POLA1 directly interacts with PRIM2.</text>
</comment>
<evidence type="ECO:0000256" key="10">
    <source>
        <dbReference type="ARBA" id="ARBA00061902"/>
    </source>
</evidence>
<dbReference type="GO" id="GO:0006269">
    <property type="term" value="P:DNA replication, synthesis of primer"/>
    <property type="evidence" value="ECO:0007669"/>
    <property type="project" value="UniProtKB-KW"/>
</dbReference>
<evidence type="ECO:0000256" key="12">
    <source>
        <dbReference type="PIRSR" id="PIRSR009449-1"/>
    </source>
</evidence>
<feature type="domain" description="DNA primase large subunit C-terminal" evidence="14">
    <location>
        <begin position="317"/>
        <end position="487"/>
    </location>
</feature>
<dbReference type="PIRSF" id="PIRSF009449">
    <property type="entry name" value="DNA_primase_large_subunit"/>
    <property type="match status" value="1"/>
</dbReference>
<evidence type="ECO:0000256" key="4">
    <source>
        <dbReference type="ARBA" id="ARBA00022515"/>
    </source>
</evidence>
<keyword evidence="5 11" id="KW-0235">DNA replication</keyword>
<keyword evidence="3 11" id="KW-0004">4Fe-4S</keyword>
<evidence type="ECO:0000256" key="6">
    <source>
        <dbReference type="ARBA" id="ARBA00022723"/>
    </source>
</evidence>
<dbReference type="Pfam" id="PF04104">
    <property type="entry name" value="DNA_primase_lrg"/>
    <property type="match status" value="1"/>
</dbReference>
<feature type="compositionally biased region" description="Polar residues" evidence="13">
    <location>
        <begin position="509"/>
        <end position="519"/>
    </location>
</feature>
<feature type="region of interest" description="Disordered" evidence="13">
    <location>
        <begin position="509"/>
        <end position="547"/>
    </location>
</feature>
<feature type="binding site" evidence="12">
    <location>
        <position position="463"/>
    </location>
    <ligand>
        <name>[4Fe-4S] cluster</name>
        <dbReference type="ChEBI" id="CHEBI:49883"/>
    </ligand>
</feature>
<reference evidence="15 16" key="1">
    <citation type="journal article" date="2021" name="G3 (Bethesda)">
        <title>Improved contiguity of the threespine stickleback genome using long-read sequencing.</title>
        <authorList>
            <person name="Nath S."/>
            <person name="Shaw D.E."/>
            <person name="White M.A."/>
        </authorList>
    </citation>
    <scope>NUCLEOTIDE SEQUENCE [LARGE SCALE GENOMIC DNA]</scope>
    <source>
        <strain evidence="15 16">Lake Benthic</strain>
    </source>
</reference>
<dbReference type="InterPro" id="IPR058560">
    <property type="entry name" value="DNA_primase_C"/>
</dbReference>
<evidence type="ECO:0000256" key="2">
    <source>
        <dbReference type="ARBA" id="ARBA00019038"/>
    </source>
</evidence>
<dbReference type="Gene3D" id="1.20.930.80">
    <property type="match status" value="1"/>
</dbReference>
<comment type="similarity">
    <text evidence="1 11">Belongs to the eukaryotic-type primase large subunit family.</text>
</comment>
<evidence type="ECO:0000259" key="14">
    <source>
        <dbReference type="Pfam" id="PF04104"/>
    </source>
</evidence>